<feature type="compositionally biased region" description="Basic and acidic residues" evidence="1">
    <location>
        <begin position="125"/>
        <end position="141"/>
    </location>
</feature>
<evidence type="ECO:0000256" key="1">
    <source>
        <dbReference type="SAM" id="MobiDB-lite"/>
    </source>
</evidence>
<accession>A0AA35RUA4</accession>
<keyword evidence="3" id="KW-1185">Reference proteome</keyword>
<feature type="region of interest" description="Disordered" evidence="1">
    <location>
        <begin position="61"/>
        <end position="141"/>
    </location>
</feature>
<feature type="non-terminal residue" evidence="2">
    <location>
        <position position="1"/>
    </location>
</feature>
<organism evidence="2 3">
    <name type="scientific">Geodia barretti</name>
    <name type="common">Barrett's horny sponge</name>
    <dbReference type="NCBI Taxonomy" id="519541"/>
    <lineage>
        <taxon>Eukaryota</taxon>
        <taxon>Metazoa</taxon>
        <taxon>Porifera</taxon>
        <taxon>Demospongiae</taxon>
        <taxon>Heteroscleromorpha</taxon>
        <taxon>Tetractinellida</taxon>
        <taxon>Astrophorina</taxon>
        <taxon>Geodiidae</taxon>
        <taxon>Geodia</taxon>
    </lineage>
</organism>
<reference evidence="2" key="1">
    <citation type="submission" date="2023-03" db="EMBL/GenBank/DDBJ databases">
        <authorList>
            <person name="Steffen K."/>
            <person name="Cardenas P."/>
        </authorList>
    </citation>
    <scope>NUCLEOTIDE SEQUENCE</scope>
</reference>
<dbReference type="AlphaFoldDB" id="A0AA35RUA4"/>
<evidence type="ECO:0000313" key="2">
    <source>
        <dbReference type="EMBL" id="CAI8017317.1"/>
    </source>
</evidence>
<dbReference type="EMBL" id="CASHTH010001616">
    <property type="protein sequence ID" value="CAI8017317.1"/>
    <property type="molecule type" value="Genomic_DNA"/>
</dbReference>
<gene>
    <name evidence="2" type="ORF">GBAR_LOCUS10532</name>
</gene>
<feature type="compositionally biased region" description="Polar residues" evidence="1">
    <location>
        <begin position="99"/>
        <end position="108"/>
    </location>
</feature>
<sequence length="141" mass="15601">IGLYVLVCVLVPLVGYVAFLWWKHDPFGLLFGRREYSVSSAGDKDSRRRNKAIATVSVELGNRGSDHPPLYPMKEQTLPKTKPGQSAEELTESFVYTPPDTSSTSNGHQHTRESVKTSPEPQVSFEEKAAAATEEEHKPSS</sequence>
<protein>
    <submittedName>
        <fullName evidence="2">Uncharacterized protein</fullName>
    </submittedName>
</protein>
<feature type="non-terminal residue" evidence="2">
    <location>
        <position position="141"/>
    </location>
</feature>
<name>A0AA35RUA4_GEOBA</name>
<dbReference type="Proteomes" id="UP001174909">
    <property type="component" value="Unassembled WGS sequence"/>
</dbReference>
<proteinExistence type="predicted"/>
<evidence type="ECO:0000313" key="3">
    <source>
        <dbReference type="Proteomes" id="UP001174909"/>
    </source>
</evidence>
<comment type="caution">
    <text evidence="2">The sequence shown here is derived from an EMBL/GenBank/DDBJ whole genome shotgun (WGS) entry which is preliminary data.</text>
</comment>